<feature type="transmembrane region" description="Helical" evidence="1">
    <location>
        <begin position="93"/>
        <end position="110"/>
    </location>
</feature>
<evidence type="ECO:0000313" key="3">
    <source>
        <dbReference type="EMBL" id="MBB4414810.1"/>
    </source>
</evidence>
<keyword evidence="6" id="KW-1185">Reference proteome</keyword>
<proteinExistence type="predicted"/>
<feature type="transmembrane region" description="Helical" evidence="1">
    <location>
        <begin position="156"/>
        <end position="177"/>
    </location>
</feature>
<dbReference type="Pfam" id="PF06532">
    <property type="entry name" value="NrsF"/>
    <property type="match status" value="1"/>
</dbReference>
<dbReference type="EMBL" id="JACIGW010000013">
    <property type="protein sequence ID" value="MBB4351558.1"/>
    <property type="molecule type" value="Genomic_DNA"/>
</dbReference>
<keyword evidence="1" id="KW-0812">Transmembrane</keyword>
<keyword evidence="1" id="KW-1133">Transmembrane helix</keyword>
<accession>A0A7W6TK37</accession>
<dbReference type="EMBL" id="JACIHM010000016">
    <property type="protein sequence ID" value="MBB4449484.1"/>
    <property type="molecule type" value="Genomic_DNA"/>
</dbReference>
<feature type="transmembrane region" description="Helical" evidence="1">
    <location>
        <begin position="189"/>
        <end position="211"/>
    </location>
</feature>
<protein>
    <recommendedName>
        <fullName evidence="8">DUF1109 family protein</fullName>
    </recommendedName>
</protein>
<dbReference type="EMBL" id="JACIGY010000015">
    <property type="protein sequence ID" value="MBB4414810.1"/>
    <property type="molecule type" value="Genomic_DNA"/>
</dbReference>
<evidence type="ECO:0000313" key="2">
    <source>
        <dbReference type="EMBL" id="MBB4351558.1"/>
    </source>
</evidence>
<evidence type="ECO:0000313" key="4">
    <source>
        <dbReference type="EMBL" id="MBB4449484.1"/>
    </source>
</evidence>
<keyword evidence="1" id="KW-0472">Membrane</keyword>
<feature type="transmembrane region" description="Helical" evidence="1">
    <location>
        <begin position="21"/>
        <end position="44"/>
    </location>
</feature>
<evidence type="ECO:0000313" key="5">
    <source>
        <dbReference type="Proteomes" id="UP000520770"/>
    </source>
</evidence>
<evidence type="ECO:0000313" key="6">
    <source>
        <dbReference type="Proteomes" id="UP000524535"/>
    </source>
</evidence>
<feature type="transmembrane region" description="Helical" evidence="1">
    <location>
        <begin position="122"/>
        <end position="149"/>
    </location>
</feature>
<gene>
    <name evidence="3" type="ORF">GGE31_005356</name>
    <name evidence="2" type="ORF">GGE33_005340</name>
    <name evidence="4" type="ORF">GGE35_005340</name>
</gene>
<name>A0A7W6TK37_9HYPH</name>
<feature type="transmembrane region" description="Helical" evidence="1">
    <location>
        <begin position="64"/>
        <end position="81"/>
    </location>
</feature>
<sequence length="213" mass="22914">MKTDDLIDRLASDLRPVPRGALGRLLFFVLIPGLVLSAAMILFGHGPRPDLATAIHLPAFWVKSIYPLALTVIGITALMVVARPGGRPRKAGLASLAIYLVLVALGLWQLRMAPAEDYPRLIFGISAWICPFIIVAAALPVFAVIVFFLRRSAPTNLPLAGFIAGLVAGSVGAWTYSWGCIENGLPFVALWYTLGIALCGMLGLALSRPLLRW</sequence>
<evidence type="ECO:0000313" key="7">
    <source>
        <dbReference type="Proteomes" id="UP000576087"/>
    </source>
</evidence>
<comment type="caution">
    <text evidence="3">The sequence shown here is derived from an EMBL/GenBank/DDBJ whole genome shotgun (WGS) entry which is preliminary data.</text>
</comment>
<organism evidence="3 6">
    <name type="scientific">Aliirhizobium cellulosilyticum</name>
    <dbReference type="NCBI Taxonomy" id="393664"/>
    <lineage>
        <taxon>Bacteria</taxon>
        <taxon>Pseudomonadati</taxon>
        <taxon>Pseudomonadota</taxon>
        <taxon>Alphaproteobacteria</taxon>
        <taxon>Hyphomicrobiales</taxon>
        <taxon>Rhizobiaceae</taxon>
        <taxon>Aliirhizobium</taxon>
    </lineage>
</organism>
<dbReference type="AlphaFoldDB" id="A0A7W6TK37"/>
<dbReference type="InterPro" id="IPR009495">
    <property type="entry name" value="NrsF"/>
</dbReference>
<dbReference type="Proteomes" id="UP000576087">
    <property type="component" value="Unassembled WGS sequence"/>
</dbReference>
<evidence type="ECO:0008006" key="8">
    <source>
        <dbReference type="Google" id="ProtNLM"/>
    </source>
</evidence>
<reference evidence="5 6" key="1">
    <citation type="submission" date="2020-08" db="EMBL/GenBank/DDBJ databases">
        <title>Genomic Encyclopedia of Type Strains, Phase IV (KMG-V): Genome sequencing to study the core and pangenomes of soil and plant-associated prokaryotes.</title>
        <authorList>
            <person name="Whitman W."/>
        </authorList>
    </citation>
    <scope>NUCLEOTIDE SEQUENCE [LARGE SCALE GENOMIC DNA]</scope>
    <source>
        <strain evidence="3 6">SEMIA 444</strain>
        <strain evidence="2 5">SEMIA 448</strain>
        <strain evidence="4 7">SEMIA 452</strain>
    </source>
</reference>
<evidence type="ECO:0000256" key="1">
    <source>
        <dbReference type="SAM" id="Phobius"/>
    </source>
</evidence>
<dbReference type="RefSeq" id="WP_183830006.1">
    <property type="nucleotide sequence ID" value="NZ_JACIGW010000013.1"/>
</dbReference>
<dbReference type="Proteomes" id="UP000520770">
    <property type="component" value="Unassembled WGS sequence"/>
</dbReference>
<dbReference type="Proteomes" id="UP000524535">
    <property type="component" value="Unassembled WGS sequence"/>
</dbReference>